<dbReference type="EMBL" id="LWDX02042635">
    <property type="protein sequence ID" value="OEL23396.1"/>
    <property type="molecule type" value="Genomic_DNA"/>
</dbReference>
<comment type="caution">
    <text evidence="3">The sequence shown here is derived from an EMBL/GenBank/DDBJ whole genome shotgun (WGS) entry which is preliminary data.</text>
</comment>
<protein>
    <recommendedName>
        <fullName evidence="2">PIR2-like helical domain-containing protein</fullName>
    </recommendedName>
</protein>
<keyword evidence="4" id="KW-1185">Reference proteome</keyword>
<evidence type="ECO:0000313" key="3">
    <source>
        <dbReference type="EMBL" id="OEL23396.1"/>
    </source>
</evidence>
<dbReference type="OrthoDB" id="696041at2759"/>
<accession>A0A1E5VE26</accession>
<dbReference type="Pfam" id="PF20235">
    <property type="entry name" value="PIR2-like_helical"/>
    <property type="match status" value="1"/>
</dbReference>
<reference evidence="3 4" key="1">
    <citation type="submission" date="2016-09" db="EMBL/GenBank/DDBJ databases">
        <title>The draft genome of Dichanthelium oligosanthes: A C3 panicoid grass species.</title>
        <authorList>
            <person name="Studer A.J."/>
            <person name="Schnable J.C."/>
            <person name="Brutnell T.P."/>
        </authorList>
    </citation>
    <scope>NUCLEOTIDE SEQUENCE [LARGE SCALE GENOMIC DNA]</scope>
    <source>
        <strain evidence="4">cv. Kellogg 1175</strain>
        <tissue evidence="3">Leaf</tissue>
    </source>
</reference>
<dbReference type="Proteomes" id="UP000095767">
    <property type="component" value="Unassembled WGS sequence"/>
</dbReference>
<evidence type="ECO:0000313" key="4">
    <source>
        <dbReference type="Proteomes" id="UP000095767"/>
    </source>
</evidence>
<feature type="domain" description="PIR2-like helical" evidence="2">
    <location>
        <begin position="31"/>
        <end position="152"/>
    </location>
</feature>
<gene>
    <name evidence="3" type="ORF">BAE44_0015586</name>
</gene>
<feature type="compositionally biased region" description="Basic residues" evidence="1">
    <location>
        <begin position="164"/>
        <end position="174"/>
    </location>
</feature>
<evidence type="ECO:0000259" key="2">
    <source>
        <dbReference type="Pfam" id="PF20235"/>
    </source>
</evidence>
<feature type="region of interest" description="Disordered" evidence="1">
    <location>
        <begin position="159"/>
        <end position="180"/>
    </location>
</feature>
<organism evidence="3 4">
    <name type="scientific">Dichanthelium oligosanthes</name>
    <dbReference type="NCBI Taxonomy" id="888268"/>
    <lineage>
        <taxon>Eukaryota</taxon>
        <taxon>Viridiplantae</taxon>
        <taxon>Streptophyta</taxon>
        <taxon>Embryophyta</taxon>
        <taxon>Tracheophyta</taxon>
        <taxon>Spermatophyta</taxon>
        <taxon>Magnoliopsida</taxon>
        <taxon>Liliopsida</taxon>
        <taxon>Poales</taxon>
        <taxon>Poaceae</taxon>
        <taxon>PACMAD clade</taxon>
        <taxon>Panicoideae</taxon>
        <taxon>Panicodae</taxon>
        <taxon>Paniceae</taxon>
        <taxon>Dichantheliinae</taxon>
        <taxon>Dichanthelium</taxon>
    </lineage>
</organism>
<sequence>MDGRRRRGGSPDLSYGDPVVVARNRSVILPAIHGYYKEALGALPLEDMPALAPRLLDTGVCFGFADPVTNIIANTLFFLADKDGEPARADPGPNATNKRKRRKKASGEAREVISKIVASDAPSSLKARTIAERSLEGLVTFLTPYFRYLTAGMRCATLSGQGRPPRRRPPHRTRSLLLPE</sequence>
<proteinExistence type="predicted"/>
<evidence type="ECO:0000256" key="1">
    <source>
        <dbReference type="SAM" id="MobiDB-lite"/>
    </source>
</evidence>
<dbReference type="InterPro" id="IPR046527">
    <property type="entry name" value="PIR2-like_helical"/>
</dbReference>
<name>A0A1E5VE26_9POAL</name>
<dbReference type="PANTHER" id="PTHR33120">
    <property type="entry name" value="EXPRESSED PROTEIN-RELATED"/>
    <property type="match status" value="1"/>
</dbReference>
<dbReference type="PANTHER" id="PTHR33120:SF16">
    <property type="entry name" value="PIR2-LIKE HELICAL DOMAIN-CONTAINING PROTEIN"/>
    <property type="match status" value="1"/>
</dbReference>
<dbReference type="AlphaFoldDB" id="A0A1E5VE26"/>
<feature type="region of interest" description="Disordered" evidence="1">
    <location>
        <begin position="83"/>
        <end position="108"/>
    </location>
</feature>